<evidence type="ECO:0000313" key="2">
    <source>
        <dbReference type="EMBL" id="AMV63468.1"/>
    </source>
</evidence>
<dbReference type="PROSITE" id="PS51257">
    <property type="entry name" value="PROKAR_LIPOPROTEIN"/>
    <property type="match status" value="1"/>
</dbReference>
<evidence type="ECO:0000256" key="1">
    <source>
        <dbReference type="SAM" id="Phobius"/>
    </source>
</evidence>
<dbReference type="EMBL" id="CP012275">
    <property type="protein sequence ID" value="AMV63468.1"/>
    <property type="molecule type" value="Genomic_DNA"/>
</dbReference>
<dbReference type="EMBL" id="CP012288">
    <property type="protein sequence ID" value="AMV66597.1"/>
    <property type="molecule type" value="Genomic_DNA"/>
</dbReference>
<name>A0A0R2HRM0_9LACO</name>
<proteinExistence type="predicted"/>
<gene>
    <name evidence="2" type="ORF">ADU70_2002</name>
    <name evidence="3" type="ORF">ADU72_0652</name>
</gene>
<sequence>MRIKQLVIDTVIAGVGILLLAGCLTSSSSSKKNRVSITQQGSFVPNKFAIAKAINSNKTYVWYMAEQTLYDANKLNSKYIIDEILVSKNGKLTDYSYVPYTDGMNESPNGDPKLKDTVRTIKDVAKKSDAQVIAMAKSDYQSNRSALAKAKIKVPSTPVVTNFQEGIDGNDLEITFSNLLDGSDGRSDELNSDGYRGIWEGDRCGYDGNPYHSPKIDGTYFGGLYDDDQGAFVTKVNKDTKITIDPKGTKNVNYAEY</sequence>
<organism evidence="2 5">
    <name type="scientific">Pediococcus damnosus</name>
    <dbReference type="NCBI Taxonomy" id="51663"/>
    <lineage>
        <taxon>Bacteria</taxon>
        <taxon>Bacillati</taxon>
        <taxon>Bacillota</taxon>
        <taxon>Bacilli</taxon>
        <taxon>Lactobacillales</taxon>
        <taxon>Lactobacillaceae</taxon>
        <taxon>Pediococcus</taxon>
    </lineage>
</organism>
<keyword evidence="4" id="KW-1185">Reference proteome</keyword>
<keyword evidence="1" id="KW-0812">Transmembrane</keyword>
<dbReference type="Proteomes" id="UP000076244">
    <property type="component" value="Chromosome"/>
</dbReference>
<evidence type="ECO:0008006" key="6">
    <source>
        <dbReference type="Google" id="ProtNLM"/>
    </source>
</evidence>
<evidence type="ECO:0000313" key="3">
    <source>
        <dbReference type="EMBL" id="AMV66597.1"/>
    </source>
</evidence>
<dbReference type="AlphaFoldDB" id="A0A0R2HRM0"/>
<dbReference type="KEGG" id="pdm:ADU72_0652"/>
<dbReference type="Proteomes" id="UP000076405">
    <property type="component" value="Chromosome"/>
</dbReference>
<accession>A0A0R2HRM0</accession>
<keyword evidence="1" id="KW-1133">Transmembrane helix</keyword>
<keyword evidence="1" id="KW-0472">Membrane</keyword>
<reference evidence="4 5" key="1">
    <citation type="journal article" date="2016" name="PLoS ONE">
        <title>The Identification of Novel Diagnostic Marker Genes for the Detection of Beer Spoiling Pediococcus damnosus Strains Using the BlAst Diagnostic Gene findEr.</title>
        <authorList>
            <person name="Behr J."/>
            <person name="Geissler A.J."/>
            <person name="Schmid J."/>
            <person name="Zehe A."/>
            <person name="Vogel R.F."/>
        </authorList>
    </citation>
    <scope>NUCLEOTIDE SEQUENCE [LARGE SCALE GENOMIC DNA]</scope>
    <source>
        <strain evidence="2 5">TMW 2.1533</strain>
        <strain evidence="3 4">TMW 2.1535</strain>
    </source>
</reference>
<evidence type="ECO:0000313" key="5">
    <source>
        <dbReference type="Proteomes" id="UP000076405"/>
    </source>
</evidence>
<protein>
    <recommendedName>
        <fullName evidence="6">Lipoprotein</fullName>
    </recommendedName>
</protein>
<feature type="transmembrane region" description="Helical" evidence="1">
    <location>
        <begin position="6"/>
        <end position="24"/>
    </location>
</feature>
<dbReference type="RefSeq" id="WP_056986153.1">
    <property type="nucleotide sequence ID" value="NZ_BAAAXI010000175.1"/>
</dbReference>
<evidence type="ECO:0000313" key="4">
    <source>
        <dbReference type="Proteomes" id="UP000076244"/>
    </source>
</evidence>